<proteinExistence type="predicted"/>
<sequence>MNETGQTSALVKKLHRDLAQKYQLHGSRIEQIWRSWDKSRRDKAVKAGAVRGKVLADPTDQTMGNVYKVIPEWNLRDLTQPESDYLLDHLKHRATKSLSDQYREGVHGSPGDHAFILESMRVNHLRHVNPFRNSFTLFIEEDQYGQSYDAIDSAKYREMMTGLSTAVNAGLCVPRSTGELILQRQMFLLQALNVLVGDILEDGST</sequence>
<reference evidence="1" key="1">
    <citation type="submission" date="2020-06" db="EMBL/GenBank/DDBJ databases">
        <title>Draft genome sequences of strains closely related to Aspergillus parafelis and Aspergillus hiratsukae.</title>
        <authorList>
            <person name="Dos Santos R.A.C."/>
            <person name="Rivero-Menendez O."/>
            <person name="Steenwyk J.L."/>
            <person name="Mead M.E."/>
            <person name="Goldman G.H."/>
            <person name="Alastruey-Izquierdo A."/>
            <person name="Rokas A."/>
        </authorList>
    </citation>
    <scope>NUCLEOTIDE SEQUENCE</scope>
    <source>
        <strain evidence="1">CNM-CM7691</strain>
    </source>
</reference>
<keyword evidence="2" id="KW-1185">Reference proteome</keyword>
<dbReference type="EMBL" id="JACBAG010001631">
    <property type="protein sequence ID" value="KAF7184443.1"/>
    <property type="molecule type" value="Genomic_DNA"/>
</dbReference>
<evidence type="ECO:0000313" key="2">
    <source>
        <dbReference type="Proteomes" id="UP000641853"/>
    </source>
</evidence>
<comment type="caution">
    <text evidence="1">The sequence shown here is derived from an EMBL/GenBank/DDBJ whole genome shotgun (WGS) entry which is preliminary data.</text>
</comment>
<accession>A0A8H6R4P0</accession>
<evidence type="ECO:0000313" key="1">
    <source>
        <dbReference type="EMBL" id="KAF7184443.1"/>
    </source>
</evidence>
<name>A0A8H6R4P0_9EURO</name>
<gene>
    <name evidence="1" type="ORF">CNMCM7691_005263</name>
</gene>
<dbReference type="AlphaFoldDB" id="A0A8H6R4P0"/>
<dbReference type="PANTHER" id="PTHR40788">
    <property type="entry name" value="CLR5 DOMAIN-CONTAINING PROTEIN-RELATED"/>
    <property type="match status" value="1"/>
</dbReference>
<protein>
    <submittedName>
        <fullName evidence="1">Uncharacterized protein</fullName>
    </submittedName>
</protein>
<organism evidence="1 2">
    <name type="scientific">Aspergillus felis</name>
    <dbReference type="NCBI Taxonomy" id="1287682"/>
    <lineage>
        <taxon>Eukaryota</taxon>
        <taxon>Fungi</taxon>
        <taxon>Dikarya</taxon>
        <taxon>Ascomycota</taxon>
        <taxon>Pezizomycotina</taxon>
        <taxon>Eurotiomycetes</taxon>
        <taxon>Eurotiomycetidae</taxon>
        <taxon>Eurotiales</taxon>
        <taxon>Aspergillaceae</taxon>
        <taxon>Aspergillus</taxon>
        <taxon>Aspergillus subgen. Fumigati</taxon>
    </lineage>
</organism>
<dbReference type="PANTHER" id="PTHR40788:SF1">
    <property type="entry name" value="IPA PROTEIN"/>
    <property type="match status" value="1"/>
</dbReference>
<dbReference type="Proteomes" id="UP000641853">
    <property type="component" value="Unassembled WGS sequence"/>
</dbReference>